<feature type="region of interest" description="Disordered" evidence="1">
    <location>
        <begin position="1"/>
        <end position="20"/>
    </location>
</feature>
<dbReference type="RefSeq" id="WP_193779032.1">
    <property type="nucleotide sequence ID" value="NZ_JADDOJ010000006.1"/>
</dbReference>
<reference evidence="2 3" key="1">
    <citation type="submission" date="2020-10" db="EMBL/GenBank/DDBJ databases">
        <title>Draft genome of Ramlibacter aquaticus LMG 30558.</title>
        <authorList>
            <person name="Props R."/>
        </authorList>
    </citation>
    <scope>NUCLEOTIDE SEQUENCE [LARGE SCALE GENOMIC DNA]</scope>
    <source>
        <strain evidence="2 3">LMG 30558</strain>
    </source>
</reference>
<gene>
    <name evidence="2" type="ORF">IM725_02695</name>
</gene>
<comment type="caution">
    <text evidence="2">The sequence shown here is derived from an EMBL/GenBank/DDBJ whole genome shotgun (WGS) entry which is preliminary data.</text>
</comment>
<name>A0ABR9SB69_9BURK</name>
<evidence type="ECO:0000313" key="3">
    <source>
        <dbReference type="Proteomes" id="UP000715965"/>
    </source>
</evidence>
<organism evidence="2 3">
    <name type="scientific">Ramlibacter aquaticus</name>
    <dbReference type="NCBI Taxonomy" id="2780094"/>
    <lineage>
        <taxon>Bacteria</taxon>
        <taxon>Pseudomonadati</taxon>
        <taxon>Pseudomonadota</taxon>
        <taxon>Betaproteobacteria</taxon>
        <taxon>Burkholderiales</taxon>
        <taxon>Comamonadaceae</taxon>
        <taxon>Ramlibacter</taxon>
    </lineage>
</organism>
<dbReference type="Proteomes" id="UP000715965">
    <property type="component" value="Unassembled WGS sequence"/>
</dbReference>
<accession>A0ABR9SB69</accession>
<keyword evidence="3" id="KW-1185">Reference proteome</keyword>
<sequence>MATTTSTRVVPSSSTPRRNSTPLLLVTAGIMGLVLQTSLPSCSFDLSGMLDSNKTCGAQLAQSIHQAGGSNAERVLGSAACKGPQIR</sequence>
<evidence type="ECO:0000313" key="2">
    <source>
        <dbReference type="EMBL" id="MBE7939479.1"/>
    </source>
</evidence>
<proteinExistence type="predicted"/>
<evidence type="ECO:0000256" key="1">
    <source>
        <dbReference type="SAM" id="MobiDB-lite"/>
    </source>
</evidence>
<protein>
    <submittedName>
        <fullName evidence="2">Uncharacterized protein</fullName>
    </submittedName>
</protein>
<dbReference type="EMBL" id="JADDOJ010000006">
    <property type="protein sequence ID" value="MBE7939479.1"/>
    <property type="molecule type" value="Genomic_DNA"/>
</dbReference>